<feature type="coiled-coil region" evidence="1">
    <location>
        <begin position="247"/>
        <end position="309"/>
    </location>
</feature>
<protein>
    <submittedName>
        <fullName evidence="3">Uncharacterized protein</fullName>
    </submittedName>
</protein>
<reference evidence="3" key="1">
    <citation type="journal article" date="2020" name="J. Eukaryot. Microbiol.">
        <title>De novo Sequencing, Assembly and Annotation of the Transcriptome for the Free-Living Testate Amoeba Arcella intermedia.</title>
        <authorList>
            <person name="Ribeiro G.M."/>
            <person name="Porfirio-Sousa A.L."/>
            <person name="Maurer-Alcala X.X."/>
            <person name="Katz L.A."/>
            <person name="Lahr D.J.G."/>
        </authorList>
    </citation>
    <scope>NUCLEOTIDE SEQUENCE</scope>
</reference>
<feature type="compositionally biased region" description="Basic and acidic residues" evidence="2">
    <location>
        <begin position="445"/>
        <end position="461"/>
    </location>
</feature>
<evidence type="ECO:0000256" key="1">
    <source>
        <dbReference type="SAM" id="Coils"/>
    </source>
</evidence>
<organism evidence="3">
    <name type="scientific">Arcella intermedia</name>
    <dbReference type="NCBI Taxonomy" id="1963864"/>
    <lineage>
        <taxon>Eukaryota</taxon>
        <taxon>Amoebozoa</taxon>
        <taxon>Tubulinea</taxon>
        <taxon>Elardia</taxon>
        <taxon>Arcellinida</taxon>
        <taxon>Sphaerothecina</taxon>
        <taxon>Arcellidae</taxon>
        <taxon>Arcella</taxon>
    </lineage>
</organism>
<feature type="coiled-coil region" evidence="1">
    <location>
        <begin position="14"/>
        <end position="67"/>
    </location>
</feature>
<dbReference type="EMBL" id="GIBP01001694">
    <property type="protein sequence ID" value="NDV30663.1"/>
    <property type="molecule type" value="Transcribed_RNA"/>
</dbReference>
<name>A0A6B2L0X8_9EUKA</name>
<sequence>MDTLLKDTQSKLSEVELQRQKDALERDKLAQLEQQVKQSGLLHGDTVKQLEMRIKQLEFKANINESRLKEEQVKVQDGREKLVKFAQITKKLQGDLVKAHGDLYNMNGILEAFQGAAQEIKGLKLRIEGLNGELERCREGDLMGKELVEGMKKEMKLSEQAKVNAEMELKRAQQEIATLQLIQNQLKQEIKDKNFELLYKEQALASLKKEKDEEIEQILSSSRSEFATLQDNLTNTYNDLTIVTSQLNKVRLNEKNLLTENAKLRDQNMNNTNEMDLLQTNNDLLSEKIEILQSTIFRLNEEIQKLKSQSAKTQKPVLFLTEKDENIPQSERKSSQPTKSLEKKKKEVTKAKTPRTSSDARSQRTSRSSTTTSKAASTRSSPLKKKKRPAPDLPQEELLDPPPAKHAPRHISRRPTRTKTEKTRKAAPEEDSKAHESEVDSLLDLSRRLEESRTTSSHDKPAPGWESGYLDALINEFSQFNVPSVSTSSLNLALLEGLSDFSE</sequence>
<proteinExistence type="predicted"/>
<evidence type="ECO:0000313" key="3">
    <source>
        <dbReference type="EMBL" id="NDV30663.1"/>
    </source>
</evidence>
<keyword evidence="1" id="KW-0175">Coiled coil</keyword>
<evidence type="ECO:0000256" key="2">
    <source>
        <dbReference type="SAM" id="MobiDB-lite"/>
    </source>
</evidence>
<feature type="coiled-coil region" evidence="1">
    <location>
        <begin position="148"/>
        <end position="189"/>
    </location>
</feature>
<feature type="compositionally biased region" description="Basic and acidic residues" evidence="2">
    <location>
        <begin position="418"/>
        <end position="438"/>
    </location>
</feature>
<dbReference type="AlphaFoldDB" id="A0A6B2L0X8"/>
<feature type="compositionally biased region" description="Basic residues" evidence="2">
    <location>
        <begin position="406"/>
        <end position="417"/>
    </location>
</feature>
<feature type="region of interest" description="Disordered" evidence="2">
    <location>
        <begin position="317"/>
        <end position="467"/>
    </location>
</feature>
<feature type="compositionally biased region" description="Low complexity" evidence="2">
    <location>
        <begin position="355"/>
        <end position="381"/>
    </location>
</feature>
<accession>A0A6B2L0X8</accession>
<feature type="compositionally biased region" description="Basic and acidic residues" evidence="2">
    <location>
        <begin position="321"/>
        <end position="350"/>
    </location>
</feature>